<reference evidence="1 2" key="1">
    <citation type="journal article" date="2023" name="Hortic Res">
        <title>Pangenome of water caltrop reveals structural variations and asymmetric subgenome divergence after allopolyploidization.</title>
        <authorList>
            <person name="Zhang X."/>
            <person name="Chen Y."/>
            <person name="Wang L."/>
            <person name="Yuan Y."/>
            <person name="Fang M."/>
            <person name="Shi L."/>
            <person name="Lu R."/>
            <person name="Comes H.P."/>
            <person name="Ma Y."/>
            <person name="Chen Y."/>
            <person name="Huang G."/>
            <person name="Zhou Y."/>
            <person name="Zheng Z."/>
            <person name="Qiu Y."/>
        </authorList>
    </citation>
    <scope>NUCLEOTIDE SEQUENCE [LARGE SCALE GENOMIC DNA]</scope>
    <source>
        <tissue evidence="1">Roots</tissue>
    </source>
</reference>
<evidence type="ECO:0000313" key="1">
    <source>
        <dbReference type="EMBL" id="KAK4745815.1"/>
    </source>
</evidence>
<name>A0AAN7GMZ0_9MYRT</name>
<comment type="caution">
    <text evidence="1">The sequence shown here is derived from an EMBL/GenBank/DDBJ whole genome shotgun (WGS) entry which is preliminary data.</text>
</comment>
<sequence length="111" mass="12645">MYYHHSGVVGISITRIVQVYPKFIVYCANTAMKKEEGRHFSEPLSKQANDSDMIQASNSIPWNLIYGRCPTTTELPPPSPSPSFFPMIYVVFFFNSLAQLLKMVSHEEEPN</sequence>
<dbReference type="AlphaFoldDB" id="A0AAN7GMZ0"/>
<organism evidence="1 2">
    <name type="scientific">Trapa incisa</name>
    <dbReference type="NCBI Taxonomy" id="236973"/>
    <lineage>
        <taxon>Eukaryota</taxon>
        <taxon>Viridiplantae</taxon>
        <taxon>Streptophyta</taxon>
        <taxon>Embryophyta</taxon>
        <taxon>Tracheophyta</taxon>
        <taxon>Spermatophyta</taxon>
        <taxon>Magnoliopsida</taxon>
        <taxon>eudicotyledons</taxon>
        <taxon>Gunneridae</taxon>
        <taxon>Pentapetalae</taxon>
        <taxon>rosids</taxon>
        <taxon>malvids</taxon>
        <taxon>Myrtales</taxon>
        <taxon>Lythraceae</taxon>
        <taxon>Trapa</taxon>
    </lineage>
</organism>
<evidence type="ECO:0000313" key="2">
    <source>
        <dbReference type="Proteomes" id="UP001345219"/>
    </source>
</evidence>
<proteinExistence type="predicted"/>
<gene>
    <name evidence="1" type="ORF">SAY87_012127</name>
</gene>
<dbReference type="EMBL" id="JAXIOK010000021">
    <property type="protein sequence ID" value="KAK4745815.1"/>
    <property type="molecule type" value="Genomic_DNA"/>
</dbReference>
<keyword evidence="2" id="KW-1185">Reference proteome</keyword>
<dbReference type="Proteomes" id="UP001345219">
    <property type="component" value="Chromosome 10"/>
</dbReference>
<accession>A0AAN7GMZ0</accession>
<protein>
    <submittedName>
        <fullName evidence="1">Uncharacterized protein</fullName>
    </submittedName>
</protein>